<sequence>MMRIIKTQQNFEVLRSAGTHPSALFDQIEDYFLQLRNELEDENSSEFRLDGCGYIVVLEAGAKFDGLGESG</sequence>
<keyword evidence="2" id="KW-1185">Reference proteome</keyword>
<name>A0ABU6GLN0_9BACL</name>
<evidence type="ECO:0000313" key="2">
    <source>
        <dbReference type="Proteomes" id="UP001344632"/>
    </source>
</evidence>
<reference evidence="1 2" key="1">
    <citation type="submission" date="2023-03" db="EMBL/GenBank/DDBJ databases">
        <title>Bacillus Genome Sequencing.</title>
        <authorList>
            <person name="Dunlap C."/>
        </authorList>
    </citation>
    <scope>NUCLEOTIDE SEQUENCE [LARGE SCALE GENOMIC DNA]</scope>
    <source>
        <strain evidence="1 2">BD-525</strain>
    </source>
</reference>
<accession>A0ABU6GLN0</accession>
<comment type="caution">
    <text evidence="1">The sequence shown here is derived from an EMBL/GenBank/DDBJ whole genome shotgun (WGS) entry which is preliminary data.</text>
</comment>
<organism evidence="1 2">
    <name type="scientific">Paenibacillus dokdonensis</name>
    <dbReference type="NCBI Taxonomy" id="2567944"/>
    <lineage>
        <taxon>Bacteria</taxon>
        <taxon>Bacillati</taxon>
        <taxon>Bacillota</taxon>
        <taxon>Bacilli</taxon>
        <taxon>Bacillales</taxon>
        <taxon>Paenibacillaceae</taxon>
        <taxon>Paenibacillus</taxon>
    </lineage>
</organism>
<gene>
    <name evidence="1" type="ORF">P4H66_12480</name>
</gene>
<dbReference type="RefSeq" id="WP_326088420.1">
    <property type="nucleotide sequence ID" value="NZ_JARLKZ010000007.1"/>
</dbReference>
<proteinExistence type="predicted"/>
<evidence type="ECO:0000313" key="1">
    <source>
        <dbReference type="EMBL" id="MEC0240664.1"/>
    </source>
</evidence>
<dbReference type="EMBL" id="JARLKZ010000007">
    <property type="protein sequence ID" value="MEC0240664.1"/>
    <property type="molecule type" value="Genomic_DNA"/>
</dbReference>
<protein>
    <submittedName>
        <fullName evidence="1">Uncharacterized protein</fullName>
    </submittedName>
</protein>
<dbReference type="Proteomes" id="UP001344632">
    <property type="component" value="Unassembled WGS sequence"/>
</dbReference>